<dbReference type="Proteomes" id="UP000464389">
    <property type="component" value="Plasmid unnamed3"/>
</dbReference>
<dbReference type="Pfam" id="PF01527">
    <property type="entry name" value="HTH_Tnp_1"/>
    <property type="match status" value="1"/>
</dbReference>
<accession>A0A6P1V8P9</accession>
<sequence>MTGILLGQEVRKRKTAQEKIAIIQQTMEPGMNVSHVARLHGIQPSLLFKWKKQYQEGSLTAVAAGEEVVPASELTAALKQVRELQRLLGKKTMEVEILKEAVEYGQSPKMDSARALVAKGRGIALVSRTMGVSRAQLSLRIKRSAGWQDRRCNRRDDEADAEILSELLDIISDMSSYGYRRVWGILRKQRRTEGQPPVNAKRLYRIMREHNLLLLHDKAERPKREHKGKIGVAESDMRWCSDGFEFGCDNGEKLRVTFALDCCDREAIDWAASTGGYDSSTVQDVMLRSVEKRFGEGLPTTPVQWLTDNGSAYTAHETRRFARELNLEPCTTAVSSPQSNGMAERFVKTMKEDYIAFMPKPDVRTALRNLAAAFTHYNEYHPHSALGYNSPREYRRQRASLT</sequence>
<dbReference type="InterPro" id="IPR012337">
    <property type="entry name" value="RNaseH-like_sf"/>
</dbReference>
<name>A0A6P1V8P9_9ENTR</name>
<dbReference type="PROSITE" id="PS50994">
    <property type="entry name" value="INTEGRASE"/>
    <property type="match status" value="1"/>
</dbReference>
<gene>
    <name evidence="3" type="ORF">GW952_31610</name>
</gene>
<dbReference type="GO" id="GO:0004803">
    <property type="term" value="F:transposase activity"/>
    <property type="evidence" value="ECO:0007669"/>
    <property type="project" value="InterPro"/>
</dbReference>
<dbReference type="InterPro" id="IPR001584">
    <property type="entry name" value="Integrase_cat-core"/>
</dbReference>
<dbReference type="SUPFAM" id="SSF53098">
    <property type="entry name" value="Ribonuclease H-like"/>
    <property type="match status" value="1"/>
</dbReference>
<dbReference type="PANTHER" id="PTHR37936:SF3">
    <property type="entry name" value="TRANSPOSASE INSC FOR INSERTION ELEMENT IS2A-RELATED"/>
    <property type="match status" value="1"/>
</dbReference>
<dbReference type="EMBL" id="CP048111">
    <property type="protein sequence ID" value="QHS50277.1"/>
    <property type="molecule type" value="Genomic_DNA"/>
</dbReference>
<dbReference type="InterPro" id="IPR036397">
    <property type="entry name" value="RNaseH_sf"/>
</dbReference>
<geneLocation type="plasmid" evidence="3">
    <name>unnamed3</name>
</geneLocation>
<dbReference type="Pfam" id="PF00665">
    <property type="entry name" value="rve"/>
    <property type="match status" value="1"/>
</dbReference>
<evidence type="ECO:0000313" key="4">
    <source>
        <dbReference type="Proteomes" id="UP000464389"/>
    </source>
</evidence>
<dbReference type="GO" id="GO:0003677">
    <property type="term" value="F:DNA binding"/>
    <property type="evidence" value="ECO:0007669"/>
    <property type="project" value="InterPro"/>
</dbReference>
<comment type="similarity">
    <text evidence="1">Belongs to the transposase 8 family.</text>
</comment>
<evidence type="ECO:0000256" key="1">
    <source>
        <dbReference type="ARBA" id="ARBA00009964"/>
    </source>
</evidence>
<dbReference type="InterPro" id="IPR002514">
    <property type="entry name" value="Transposase_8"/>
</dbReference>
<keyword evidence="3" id="KW-0614">Plasmid</keyword>
<dbReference type="GO" id="GO:0006313">
    <property type="term" value="P:DNA transposition"/>
    <property type="evidence" value="ECO:0007669"/>
    <property type="project" value="InterPro"/>
</dbReference>
<dbReference type="GO" id="GO:0015074">
    <property type="term" value="P:DNA integration"/>
    <property type="evidence" value="ECO:0007669"/>
    <property type="project" value="InterPro"/>
</dbReference>
<evidence type="ECO:0000259" key="2">
    <source>
        <dbReference type="PROSITE" id="PS50994"/>
    </source>
</evidence>
<reference evidence="3 4" key="1">
    <citation type="submission" date="2020-01" db="EMBL/GenBank/DDBJ databases">
        <title>Bactrocera dorsalis gut bacteria genome.</title>
        <authorList>
            <person name="Zhang H."/>
            <person name="Cai Z."/>
        </authorList>
    </citation>
    <scope>NUCLEOTIDE SEQUENCE [LARGE SCALE GENOMIC DNA]</scope>
    <source>
        <strain evidence="3 4">BD177</strain>
        <plasmid evidence="3 4">unnamed3</plasmid>
    </source>
</reference>
<dbReference type="AlphaFoldDB" id="A0A6P1V8P9"/>
<dbReference type="InterPro" id="IPR048020">
    <property type="entry name" value="Transpos_IS3"/>
</dbReference>
<feature type="domain" description="Integrase catalytic" evidence="2">
    <location>
        <begin position="218"/>
        <end position="399"/>
    </location>
</feature>
<dbReference type="NCBIfam" id="NF033516">
    <property type="entry name" value="transpos_IS3"/>
    <property type="match status" value="1"/>
</dbReference>
<proteinExistence type="inferred from homology"/>
<dbReference type="Gene3D" id="3.30.420.10">
    <property type="entry name" value="Ribonuclease H-like superfamily/Ribonuclease H"/>
    <property type="match status" value="1"/>
</dbReference>
<organism evidence="3 4">
    <name type="scientific">Klebsiella michiganensis</name>
    <dbReference type="NCBI Taxonomy" id="1134687"/>
    <lineage>
        <taxon>Bacteria</taxon>
        <taxon>Pseudomonadati</taxon>
        <taxon>Pseudomonadota</taxon>
        <taxon>Gammaproteobacteria</taxon>
        <taxon>Enterobacterales</taxon>
        <taxon>Enterobacteriaceae</taxon>
        <taxon>Klebsiella/Raoultella group</taxon>
        <taxon>Klebsiella</taxon>
    </lineage>
</organism>
<dbReference type="InterPro" id="IPR025948">
    <property type="entry name" value="HTH-like_dom"/>
</dbReference>
<dbReference type="PANTHER" id="PTHR37936">
    <property type="entry name" value="TRANSPOSASE INSC FOR INSERTION ELEMENT IS2A-RELATED"/>
    <property type="match status" value="1"/>
</dbReference>
<dbReference type="InterPro" id="IPR009057">
    <property type="entry name" value="Homeodomain-like_sf"/>
</dbReference>
<dbReference type="RefSeq" id="WP_162123003.1">
    <property type="nucleotide sequence ID" value="NZ_CP048111.1"/>
</dbReference>
<dbReference type="Pfam" id="PF13276">
    <property type="entry name" value="HTH_21"/>
    <property type="match status" value="1"/>
</dbReference>
<evidence type="ECO:0000313" key="3">
    <source>
        <dbReference type="EMBL" id="QHS50277.1"/>
    </source>
</evidence>
<dbReference type="SUPFAM" id="SSF46689">
    <property type="entry name" value="Homeodomain-like"/>
    <property type="match status" value="1"/>
</dbReference>
<protein>
    <submittedName>
        <fullName evidence="3">IS3 family transposase</fullName>
    </submittedName>
</protein>